<accession>A0A292ZLK6</accession>
<evidence type="ECO:0000313" key="3">
    <source>
        <dbReference type="Proteomes" id="UP000221538"/>
    </source>
</evidence>
<name>A0A292ZLK6_SPHSA</name>
<organism evidence="2 3">
    <name type="scientific">Sphingobium fuliginis (strain ATCC 27551)</name>
    <dbReference type="NCBI Taxonomy" id="336203"/>
    <lineage>
        <taxon>Bacteria</taxon>
        <taxon>Pseudomonadati</taxon>
        <taxon>Pseudomonadota</taxon>
        <taxon>Alphaproteobacteria</taxon>
        <taxon>Sphingomonadales</taxon>
        <taxon>Sphingomonadaceae</taxon>
        <taxon>Sphingobium</taxon>
    </lineage>
</organism>
<feature type="region of interest" description="Disordered" evidence="1">
    <location>
        <begin position="1"/>
        <end position="23"/>
    </location>
</feature>
<evidence type="ECO:0000313" key="2">
    <source>
        <dbReference type="EMBL" id="GAY23844.1"/>
    </source>
</evidence>
<reference evidence="2 3" key="1">
    <citation type="journal article" date="2013" name="Biodegradation">
        <title>Occurrence of 4-tert-butylphenol (4-t-BP) biodegradation in an aquatic sample caused by the presence of Spirodela polyrrhiza and isolation of a 4-t-BP-utilizing bacterium.</title>
        <authorList>
            <person name="Ogata Y."/>
            <person name="Toyama T."/>
            <person name="Yu N."/>
            <person name="Wang X."/>
            <person name="Sei K."/>
            <person name="Ike M."/>
        </authorList>
    </citation>
    <scope>NUCLEOTIDE SEQUENCE [LARGE SCALE GENOMIC DNA]</scope>
    <source>
        <strain evidence="2 3">OMI</strain>
    </source>
</reference>
<gene>
    <name evidence="2" type="ORF">SFOMI_4422</name>
</gene>
<comment type="caution">
    <text evidence="2">The sequence shown here is derived from an EMBL/GenBank/DDBJ whole genome shotgun (WGS) entry which is preliminary data.</text>
</comment>
<protein>
    <submittedName>
        <fullName evidence="2">Uncharacterized protein</fullName>
    </submittedName>
</protein>
<dbReference type="AlphaFoldDB" id="A0A292ZLK6"/>
<evidence type="ECO:0000256" key="1">
    <source>
        <dbReference type="SAM" id="MobiDB-lite"/>
    </source>
</evidence>
<dbReference type="Proteomes" id="UP000221538">
    <property type="component" value="Unassembled WGS sequence"/>
</dbReference>
<sequence length="40" mass="4740">MSPPARGQSARRDHAPHFRPTVPAPPVWRLARRLWKRARR</sequence>
<dbReference type="EMBL" id="BEWI01000032">
    <property type="protein sequence ID" value="GAY23844.1"/>
    <property type="molecule type" value="Genomic_DNA"/>
</dbReference>
<proteinExistence type="predicted"/>
<reference evidence="2 3" key="2">
    <citation type="journal article" date="2013" name="Environ. Sci. Technol.">
        <title>The 4-tert-butylphenol-utilizing bacterium Sphingobium fuliginis OMI can degrade bisphenols via phenolic ring hydroxylation and meta-cleavage pathway.</title>
        <authorList>
            <person name="Ogata Y."/>
            <person name="Goda S."/>
            <person name="Toyama T."/>
            <person name="Sei K."/>
            <person name="Ike M."/>
        </authorList>
    </citation>
    <scope>NUCLEOTIDE SEQUENCE [LARGE SCALE GENOMIC DNA]</scope>
    <source>
        <strain evidence="2 3">OMI</strain>
    </source>
</reference>